<gene>
    <name evidence="3" type="ORF">KDX31_01625</name>
</gene>
<dbReference type="PANTHER" id="PTHR33121">
    <property type="entry name" value="CYCLIC DI-GMP PHOSPHODIESTERASE PDEF"/>
    <property type="match status" value="1"/>
</dbReference>
<keyword evidence="4" id="KW-1185">Reference proteome</keyword>
<evidence type="ECO:0000313" key="3">
    <source>
        <dbReference type="EMBL" id="UTW03765.1"/>
    </source>
</evidence>
<dbReference type="PANTHER" id="PTHR33121:SF71">
    <property type="entry name" value="OXYGEN SENSOR PROTEIN DOSP"/>
    <property type="match status" value="1"/>
</dbReference>
<name>A0ABY5GUU3_9GAMM</name>
<dbReference type="SUPFAM" id="SSF55073">
    <property type="entry name" value="Nucleotide cyclase"/>
    <property type="match status" value="1"/>
</dbReference>
<dbReference type="EMBL" id="CP073344">
    <property type="protein sequence ID" value="UTW03765.1"/>
    <property type="molecule type" value="Genomic_DNA"/>
</dbReference>
<dbReference type="SMART" id="SM00065">
    <property type="entry name" value="GAF"/>
    <property type="match status" value="1"/>
</dbReference>
<dbReference type="Pfam" id="PF00990">
    <property type="entry name" value="GGDEF"/>
    <property type="match status" value="1"/>
</dbReference>
<dbReference type="Proteomes" id="UP001059950">
    <property type="component" value="Chromosome"/>
</dbReference>
<dbReference type="CDD" id="cd01949">
    <property type="entry name" value="GGDEF"/>
    <property type="match status" value="1"/>
</dbReference>
<dbReference type="InterPro" id="IPR000160">
    <property type="entry name" value="GGDEF_dom"/>
</dbReference>
<dbReference type="Gene3D" id="3.30.450.40">
    <property type="match status" value="1"/>
</dbReference>
<reference evidence="3" key="1">
    <citation type="submission" date="2021-04" db="EMBL/GenBank/DDBJ databases">
        <title>Oceanospirillales bacteria with DddD are important DMSP degraders in coastal seawater.</title>
        <authorList>
            <person name="Liu J."/>
        </authorList>
    </citation>
    <scope>NUCLEOTIDE SEQUENCE</scope>
    <source>
        <strain evidence="3">GY6</strain>
    </source>
</reference>
<dbReference type="InterPro" id="IPR043128">
    <property type="entry name" value="Rev_trsase/Diguanyl_cyclase"/>
</dbReference>
<proteinExistence type="predicted"/>
<evidence type="ECO:0000259" key="2">
    <source>
        <dbReference type="PROSITE" id="PS50887"/>
    </source>
</evidence>
<organism evidence="3 4">
    <name type="scientific">Amphritea atlantica</name>
    <dbReference type="NCBI Taxonomy" id="355243"/>
    <lineage>
        <taxon>Bacteria</taxon>
        <taxon>Pseudomonadati</taxon>
        <taxon>Pseudomonadota</taxon>
        <taxon>Gammaproteobacteria</taxon>
        <taxon>Oceanospirillales</taxon>
        <taxon>Oceanospirillaceae</taxon>
        <taxon>Amphritea</taxon>
    </lineage>
</organism>
<dbReference type="InterPro" id="IPR003018">
    <property type="entry name" value="GAF"/>
</dbReference>
<feature type="domain" description="EAL" evidence="1">
    <location>
        <begin position="368"/>
        <end position="614"/>
    </location>
</feature>
<dbReference type="Pfam" id="PF00563">
    <property type="entry name" value="EAL"/>
    <property type="match status" value="1"/>
</dbReference>
<dbReference type="InterPro" id="IPR029787">
    <property type="entry name" value="Nucleotide_cyclase"/>
</dbReference>
<dbReference type="CDD" id="cd01948">
    <property type="entry name" value="EAL"/>
    <property type="match status" value="1"/>
</dbReference>
<evidence type="ECO:0000259" key="1">
    <source>
        <dbReference type="PROSITE" id="PS50883"/>
    </source>
</evidence>
<protein>
    <submittedName>
        <fullName evidence="3">EAL domain-containing protein</fullName>
    </submittedName>
</protein>
<dbReference type="PROSITE" id="PS50883">
    <property type="entry name" value="EAL"/>
    <property type="match status" value="1"/>
</dbReference>
<evidence type="ECO:0000313" key="4">
    <source>
        <dbReference type="Proteomes" id="UP001059950"/>
    </source>
</evidence>
<dbReference type="SUPFAM" id="SSF141868">
    <property type="entry name" value="EAL domain-like"/>
    <property type="match status" value="1"/>
</dbReference>
<dbReference type="SMART" id="SM00052">
    <property type="entry name" value="EAL"/>
    <property type="match status" value="1"/>
</dbReference>
<dbReference type="InterPro" id="IPR035919">
    <property type="entry name" value="EAL_sf"/>
</dbReference>
<accession>A0ABY5GUU3</accession>
<dbReference type="InterPro" id="IPR050706">
    <property type="entry name" value="Cyclic-di-GMP_PDE-like"/>
</dbReference>
<dbReference type="Gene3D" id="3.20.20.450">
    <property type="entry name" value="EAL domain"/>
    <property type="match status" value="1"/>
</dbReference>
<dbReference type="SMART" id="SM00267">
    <property type="entry name" value="GGDEF"/>
    <property type="match status" value="1"/>
</dbReference>
<sequence>MIDEIDTINSFDQPPAGEKLAMSVEELDKILRLQQTIFAQVAGNGAFLDTLNALCHMAEQLLPGSVASIMLRDEQSGLLNVLVAPSVPQNGIDALQGLAVGPGSGSCGNAVMRNEPVFVSDTFTDPRWQDLRQLAHDFNLCACWSMPVRNNDGKVIGSFALSSFEQRSPSEFHVRLLDVGASMVNIVLTKQSQEQALEVQRKQLITALEYDSLTTLPNQSKLKLQLKNCTAMQSLLLINLDNFRFINTAYGPSFGDRFLCKVAELLGQQFPGAELYRINADEFALYYRASLDLQTHIEQFREYLFGHSLKIDDQLFSITFTAGGASGQRNLLEQAVQAMSQAKAQGKNRYHIYNAERDEPDQALRREYISWNAMLHQALNEGRVKPFFQGVRDNSSGEIVSYEALVRLEDSGKIYSPWHFLNAVKLSGLFPTISRLVIDKGLAEIAGTGLTLSVNITEDDLLMGYLEEYLTAKTAEYRVEPEQVVLEILEGISAAGKKNNIAQLSRLKALGYKLAIDDFGTEYSNFERILELQVDFVKIDAKYIKNIDTDNKSYEITRAIVFFARNAGIKTVAEFVHNDAVQQVVESLGIDYSQGYLFSEPLPDIPRHNPVYKS</sequence>
<dbReference type="PROSITE" id="PS50887">
    <property type="entry name" value="GGDEF"/>
    <property type="match status" value="1"/>
</dbReference>
<dbReference type="Gene3D" id="3.30.70.270">
    <property type="match status" value="1"/>
</dbReference>
<dbReference type="SUPFAM" id="SSF55781">
    <property type="entry name" value="GAF domain-like"/>
    <property type="match status" value="1"/>
</dbReference>
<dbReference type="NCBIfam" id="TIGR00254">
    <property type="entry name" value="GGDEF"/>
    <property type="match status" value="1"/>
</dbReference>
<dbReference type="InterPro" id="IPR029016">
    <property type="entry name" value="GAF-like_dom_sf"/>
</dbReference>
<dbReference type="InterPro" id="IPR001633">
    <property type="entry name" value="EAL_dom"/>
</dbReference>
<feature type="domain" description="GGDEF" evidence="2">
    <location>
        <begin position="231"/>
        <end position="355"/>
    </location>
</feature>
<dbReference type="Pfam" id="PF01590">
    <property type="entry name" value="GAF"/>
    <property type="match status" value="1"/>
</dbReference>